<feature type="region of interest" description="Disordered" evidence="2">
    <location>
        <begin position="1"/>
        <end position="77"/>
    </location>
</feature>
<feature type="repeat" description="TPR" evidence="1">
    <location>
        <begin position="321"/>
        <end position="354"/>
    </location>
</feature>
<keyword evidence="1" id="KW-0802">TPR repeat</keyword>
<name>A0A813KKF6_POLGL</name>
<dbReference type="AlphaFoldDB" id="A0A813KKF6"/>
<dbReference type="Proteomes" id="UP000626109">
    <property type="component" value="Unassembled WGS sequence"/>
</dbReference>
<feature type="region of interest" description="Disordered" evidence="2">
    <location>
        <begin position="150"/>
        <end position="237"/>
    </location>
</feature>
<comment type="caution">
    <text evidence="3">The sequence shown here is derived from an EMBL/GenBank/DDBJ whole genome shotgun (WGS) entry which is preliminary data.</text>
</comment>
<organism evidence="3 4">
    <name type="scientific">Polarella glacialis</name>
    <name type="common">Dinoflagellate</name>
    <dbReference type="NCBI Taxonomy" id="89957"/>
    <lineage>
        <taxon>Eukaryota</taxon>
        <taxon>Sar</taxon>
        <taxon>Alveolata</taxon>
        <taxon>Dinophyceae</taxon>
        <taxon>Suessiales</taxon>
        <taxon>Suessiaceae</taxon>
        <taxon>Polarella</taxon>
    </lineage>
</organism>
<dbReference type="SUPFAM" id="SSF48452">
    <property type="entry name" value="TPR-like"/>
    <property type="match status" value="1"/>
</dbReference>
<dbReference type="InterPro" id="IPR019734">
    <property type="entry name" value="TPR_rpt"/>
</dbReference>
<proteinExistence type="predicted"/>
<protein>
    <submittedName>
        <fullName evidence="3">Uncharacterized protein</fullName>
    </submittedName>
</protein>
<feature type="compositionally biased region" description="Low complexity" evidence="2">
    <location>
        <begin position="185"/>
        <end position="196"/>
    </location>
</feature>
<dbReference type="EMBL" id="CAJNNW010031840">
    <property type="protein sequence ID" value="CAE8709420.1"/>
    <property type="molecule type" value="Genomic_DNA"/>
</dbReference>
<sequence>MHWGPPTRGSCIARDLEQRGIRNRTQSTLSHSSGKQTKTSTTAKTTAEEKARTLSSDNGPRSESHNRATGGTAERQVPQFFRSHPVFEEASSICTGSALAASRLLRTASTPVFAERFSRTSPACSSSAAPCRLRATSPVADSVVIKAGRRDLSAPPETVRSHPHPQSLSASPPPKPTRTPPIHSSPPTSRARPRSTQGSRPISRSLFPVTDDELTARDALPELPRPDELPKLPLDERTYPPDLEGGILKLLKDDLWRCAGLVRGVLLASEAGDHNTSNNKHNTHHNDHDGFSQASLRAREAQLRAREFDLVGRWESQMRRVLLMWVLGSCLEALGRLETAASLFSRCLSRDPGNPVHAYHRGACLLRLGNFRGACCDFDLAVSLCLARRCAPPLMVLICRALAGAALQDRKAEVWAAFELARRRVECPGLHVRSIQIKAALSGIGSYGDYQRLVEAPMTPGLEHRHWAAGLLAQTYVSPAGVGTTTEVELGALLALLRRLPGLTSLPLEALRDRLCEISSHFVPPGQPLLPDHALWSCILDGSFDIVRFVAEATQPAGSCYGEDSELVLGLPAALMGAPSLESVGRLGVMDCFHGHDPMGPAGDGWLLATLHGVTLLSLPQSALKSLRRRCNSSQVAEQREALTTTIAKTTTTIQQQQ</sequence>
<feature type="compositionally biased region" description="Polar residues" evidence="2">
    <location>
        <begin position="23"/>
        <end position="36"/>
    </location>
</feature>
<accession>A0A813KKF6</accession>
<reference evidence="3" key="1">
    <citation type="submission" date="2021-02" db="EMBL/GenBank/DDBJ databases">
        <authorList>
            <person name="Dougan E. K."/>
            <person name="Rhodes N."/>
            <person name="Thang M."/>
            <person name="Chan C."/>
        </authorList>
    </citation>
    <scope>NUCLEOTIDE SEQUENCE</scope>
</reference>
<feature type="compositionally biased region" description="Basic and acidic residues" evidence="2">
    <location>
        <begin position="214"/>
        <end position="237"/>
    </location>
</feature>
<evidence type="ECO:0000313" key="3">
    <source>
        <dbReference type="EMBL" id="CAE8709420.1"/>
    </source>
</evidence>
<evidence type="ECO:0000256" key="1">
    <source>
        <dbReference type="PROSITE-ProRule" id="PRU00339"/>
    </source>
</evidence>
<dbReference type="Gene3D" id="1.25.40.10">
    <property type="entry name" value="Tetratricopeptide repeat domain"/>
    <property type="match status" value="1"/>
</dbReference>
<evidence type="ECO:0000256" key="2">
    <source>
        <dbReference type="SAM" id="MobiDB-lite"/>
    </source>
</evidence>
<dbReference type="InterPro" id="IPR011990">
    <property type="entry name" value="TPR-like_helical_dom_sf"/>
</dbReference>
<gene>
    <name evidence="3" type="ORF">PGLA2088_LOCUS35451</name>
</gene>
<evidence type="ECO:0000313" key="4">
    <source>
        <dbReference type="Proteomes" id="UP000626109"/>
    </source>
</evidence>
<dbReference type="PROSITE" id="PS50005">
    <property type="entry name" value="TPR"/>
    <property type="match status" value="1"/>
</dbReference>